<evidence type="ECO:0000313" key="2">
    <source>
        <dbReference type="Proteomes" id="UP000237271"/>
    </source>
</evidence>
<dbReference type="AlphaFoldDB" id="A0A2P4Y7V2"/>
<protein>
    <submittedName>
        <fullName evidence="1">Uncharacterized protein</fullName>
    </submittedName>
</protein>
<organism evidence="1 2">
    <name type="scientific">Phytophthora palmivora</name>
    <dbReference type="NCBI Taxonomy" id="4796"/>
    <lineage>
        <taxon>Eukaryota</taxon>
        <taxon>Sar</taxon>
        <taxon>Stramenopiles</taxon>
        <taxon>Oomycota</taxon>
        <taxon>Peronosporomycetes</taxon>
        <taxon>Peronosporales</taxon>
        <taxon>Peronosporaceae</taxon>
        <taxon>Phytophthora</taxon>
    </lineage>
</organism>
<name>A0A2P4Y7V2_9STRA</name>
<gene>
    <name evidence="1" type="ORF">PHPALM_9224</name>
</gene>
<comment type="caution">
    <text evidence="1">The sequence shown here is derived from an EMBL/GenBank/DDBJ whole genome shotgun (WGS) entry which is preliminary data.</text>
</comment>
<dbReference type="Proteomes" id="UP000237271">
    <property type="component" value="Unassembled WGS sequence"/>
</dbReference>
<evidence type="ECO:0000313" key="1">
    <source>
        <dbReference type="EMBL" id="POM73883.1"/>
    </source>
</evidence>
<dbReference type="EMBL" id="NCKW01004980">
    <property type="protein sequence ID" value="POM73883.1"/>
    <property type="molecule type" value="Genomic_DNA"/>
</dbReference>
<sequence length="164" mass="18530">LRYTCCNAQVNAIVTRSLRGDFSIFQRAKGTHTHALSVELWEYCDESRRIVDPILMEANCYRRESGSCAKGILACRVKRTDTAVRRKITLCNVHTCCKLFGTNDQVYVDSVTQVTDVAVFQSARMKRLLQAYPEIVLMIRRTISMPTSTSCSVLSSNFFGKVCI</sequence>
<feature type="non-terminal residue" evidence="1">
    <location>
        <position position="1"/>
    </location>
</feature>
<accession>A0A2P4Y7V2</accession>
<reference evidence="1 2" key="1">
    <citation type="journal article" date="2017" name="Genome Biol. Evol.">
        <title>Phytophthora megakarya and P. palmivora, closely related causal agents of cacao black pod rot, underwent increases in genome sizes and gene numbers by different mechanisms.</title>
        <authorList>
            <person name="Ali S.S."/>
            <person name="Shao J."/>
            <person name="Lary D.J."/>
            <person name="Kronmiller B."/>
            <person name="Shen D."/>
            <person name="Strem M.D."/>
            <person name="Amoako-Attah I."/>
            <person name="Akrofi A.Y."/>
            <person name="Begoude B.A."/>
            <person name="Ten Hoopen G.M."/>
            <person name="Coulibaly K."/>
            <person name="Kebe B.I."/>
            <person name="Melnick R.L."/>
            <person name="Guiltinan M.J."/>
            <person name="Tyler B.M."/>
            <person name="Meinhardt L.W."/>
            <person name="Bailey B.A."/>
        </authorList>
    </citation>
    <scope>NUCLEOTIDE SEQUENCE [LARGE SCALE GENOMIC DNA]</scope>
    <source>
        <strain evidence="2">sbr112.9</strain>
    </source>
</reference>
<proteinExistence type="predicted"/>
<keyword evidence="2" id="KW-1185">Reference proteome</keyword>